<accession>A0A3E2BP21</accession>
<dbReference type="GO" id="GO:0051082">
    <property type="term" value="F:unfolded protein binding"/>
    <property type="evidence" value="ECO:0007669"/>
    <property type="project" value="TreeGrafter"/>
</dbReference>
<reference evidence="7 8" key="1">
    <citation type="submission" date="2018-08" db="EMBL/GenBank/DDBJ databases">
        <title>Genome analysis of the thermophilic bacterium of the candidate phylum Aminicenantes from deep subsurface aquifer revealed its physiology and ecological role.</title>
        <authorList>
            <person name="Kadnikov V.V."/>
            <person name="Mardanov A.V."/>
            <person name="Beletsky A.V."/>
            <person name="Karnachuk O.V."/>
            <person name="Ravin N.V."/>
        </authorList>
    </citation>
    <scope>NUCLEOTIDE SEQUENCE [LARGE SCALE GENOMIC DNA]</scope>
    <source>
        <strain evidence="7">BY38</strain>
    </source>
</reference>
<dbReference type="Proteomes" id="UP000257323">
    <property type="component" value="Unassembled WGS sequence"/>
</dbReference>
<keyword evidence="3 6" id="KW-0732">Signal</keyword>
<organism evidence="7 8">
    <name type="scientific">Candidatus Saccharicenans subterraneus</name>
    <dbReference type="NCBI Taxonomy" id="2508984"/>
    <lineage>
        <taxon>Bacteria</taxon>
        <taxon>Candidatus Aminicenantota</taxon>
        <taxon>Candidatus Aminicenantia</taxon>
        <taxon>Candidatus Aminicenantales</taxon>
        <taxon>Candidatus Saccharicenantaceae</taxon>
        <taxon>Candidatus Saccharicenans</taxon>
    </lineage>
</organism>
<comment type="subcellular location">
    <subcellularLocation>
        <location evidence="1">Periplasm</location>
    </subcellularLocation>
</comment>
<dbReference type="Pfam" id="PF07813">
    <property type="entry name" value="LTXXQ"/>
    <property type="match status" value="1"/>
</dbReference>
<dbReference type="InterPro" id="IPR012899">
    <property type="entry name" value="LTXXQ"/>
</dbReference>
<evidence type="ECO:0000256" key="2">
    <source>
        <dbReference type="ARBA" id="ARBA00008441"/>
    </source>
</evidence>
<dbReference type="PANTHER" id="PTHR38102">
    <property type="entry name" value="PERIPLASMIC CHAPERONE SPY"/>
    <property type="match status" value="1"/>
</dbReference>
<evidence type="ECO:0000313" key="8">
    <source>
        <dbReference type="Proteomes" id="UP000257323"/>
    </source>
</evidence>
<dbReference type="GO" id="GO:0030288">
    <property type="term" value="C:outer membrane-bounded periplasmic space"/>
    <property type="evidence" value="ECO:0007669"/>
    <property type="project" value="TreeGrafter"/>
</dbReference>
<dbReference type="Gene3D" id="1.20.120.1490">
    <property type="match status" value="1"/>
</dbReference>
<comment type="caution">
    <text evidence="7">The sequence shown here is derived from an EMBL/GenBank/DDBJ whole genome shotgun (WGS) entry which is preliminary data.</text>
</comment>
<sequence>MRNRLLPVLLTVIFAGSLLAASLNAQPMCGRRMMGVGGGAGYQLLKDALQLTPEQEKKLEEFRKARLEEARAHQEKMAKLRDEFRKLMEDPKADEKKVNSLIDEMSRLRAERMKAMFKNRKEWEKILTPEQLKKLEEYRKDFRLRRELLMGPRGRMGAGAMRLMRHRMPMGWCW</sequence>
<feature type="signal peptide" evidence="6">
    <location>
        <begin position="1"/>
        <end position="20"/>
    </location>
</feature>
<feature type="coiled-coil region" evidence="5">
    <location>
        <begin position="63"/>
        <end position="90"/>
    </location>
</feature>
<dbReference type="EMBL" id="QUAH01000003">
    <property type="protein sequence ID" value="RFT16402.1"/>
    <property type="molecule type" value="Genomic_DNA"/>
</dbReference>
<keyword evidence="4" id="KW-0574">Periplasm</keyword>
<evidence type="ECO:0000313" key="7">
    <source>
        <dbReference type="EMBL" id="RFT16402.1"/>
    </source>
</evidence>
<dbReference type="CDD" id="cd09916">
    <property type="entry name" value="CpxP_like"/>
    <property type="match status" value="1"/>
</dbReference>
<evidence type="ECO:0000256" key="4">
    <source>
        <dbReference type="ARBA" id="ARBA00022764"/>
    </source>
</evidence>
<evidence type="ECO:0000256" key="5">
    <source>
        <dbReference type="SAM" id="Coils"/>
    </source>
</evidence>
<dbReference type="AlphaFoldDB" id="A0A3E2BP21"/>
<keyword evidence="5" id="KW-0175">Coiled coil</keyword>
<dbReference type="InterPro" id="IPR052211">
    <property type="entry name" value="Cpx_auxiliary_protein"/>
</dbReference>
<proteinExistence type="inferred from homology"/>
<feature type="chain" id="PRO_5017828562" description="Periplasmic heavy metal sensor" evidence="6">
    <location>
        <begin position="21"/>
        <end position="174"/>
    </location>
</feature>
<evidence type="ECO:0000256" key="1">
    <source>
        <dbReference type="ARBA" id="ARBA00004418"/>
    </source>
</evidence>
<evidence type="ECO:0000256" key="6">
    <source>
        <dbReference type="SAM" id="SignalP"/>
    </source>
</evidence>
<comment type="similarity">
    <text evidence="2">Belongs to the CpxP/Spy family.</text>
</comment>
<name>A0A3E2BP21_9BACT</name>
<evidence type="ECO:0008006" key="9">
    <source>
        <dbReference type="Google" id="ProtNLM"/>
    </source>
</evidence>
<gene>
    <name evidence="7" type="ORF">OP8BY_1580</name>
</gene>
<evidence type="ECO:0000256" key="3">
    <source>
        <dbReference type="ARBA" id="ARBA00022729"/>
    </source>
</evidence>
<dbReference type="PANTHER" id="PTHR38102:SF1">
    <property type="entry name" value="PERIPLASMIC CHAPERONE SPY"/>
    <property type="match status" value="1"/>
</dbReference>
<protein>
    <recommendedName>
        <fullName evidence="9">Periplasmic heavy metal sensor</fullName>
    </recommendedName>
</protein>